<dbReference type="Proteomes" id="UP000095280">
    <property type="component" value="Unplaced"/>
</dbReference>
<organism evidence="2 3">
    <name type="scientific">Macrostomum lignano</name>
    <dbReference type="NCBI Taxonomy" id="282301"/>
    <lineage>
        <taxon>Eukaryota</taxon>
        <taxon>Metazoa</taxon>
        <taxon>Spiralia</taxon>
        <taxon>Lophotrochozoa</taxon>
        <taxon>Platyhelminthes</taxon>
        <taxon>Rhabditophora</taxon>
        <taxon>Macrostomorpha</taxon>
        <taxon>Macrostomida</taxon>
        <taxon>Macrostomidae</taxon>
        <taxon>Macrostomum</taxon>
    </lineage>
</organism>
<evidence type="ECO:0000313" key="3">
    <source>
        <dbReference type="WBParaSite" id="maker-uti_cns_0045806-snap-gene-0.4-mRNA-1"/>
    </source>
</evidence>
<reference evidence="3" key="1">
    <citation type="submission" date="2016-11" db="UniProtKB">
        <authorList>
            <consortium name="WormBaseParasite"/>
        </authorList>
    </citation>
    <scope>IDENTIFICATION</scope>
</reference>
<feature type="compositionally biased region" description="Low complexity" evidence="1">
    <location>
        <begin position="58"/>
        <end position="68"/>
    </location>
</feature>
<evidence type="ECO:0000256" key="1">
    <source>
        <dbReference type="SAM" id="MobiDB-lite"/>
    </source>
</evidence>
<evidence type="ECO:0000313" key="2">
    <source>
        <dbReference type="Proteomes" id="UP000095280"/>
    </source>
</evidence>
<keyword evidence="2" id="KW-1185">Reference proteome</keyword>
<dbReference type="AlphaFoldDB" id="A0A1I8J4T9"/>
<name>A0A1I8J4T9_9PLAT</name>
<accession>A0A1I8J4T9</accession>
<feature type="region of interest" description="Disordered" evidence="1">
    <location>
        <begin position="58"/>
        <end position="80"/>
    </location>
</feature>
<proteinExistence type="predicted"/>
<protein>
    <submittedName>
        <fullName evidence="3">Efflux RND transporter periplasmic adaptor subunit</fullName>
    </submittedName>
</protein>
<feature type="compositionally biased region" description="Basic and acidic residues" evidence="1">
    <location>
        <begin position="69"/>
        <end position="80"/>
    </location>
</feature>
<sequence>NQVTVESQESAAEKLSEISHSFGRIGEKIPADSVIFLGPDIVSTGSNIWVASESTVNSSAASVNGSSHNDTEAQSKVKRE</sequence>
<dbReference type="WBParaSite" id="maker-uti_cns_0045806-snap-gene-0.4-mRNA-1">
    <property type="protein sequence ID" value="maker-uti_cns_0045806-snap-gene-0.4-mRNA-1"/>
    <property type="gene ID" value="maker-uti_cns_0045806-snap-gene-0.4"/>
</dbReference>